<accession>A0A9Q0ARV7</accession>
<dbReference type="Proteomes" id="UP000829685">
    <property type="component" value="Unassembled WGS sequence"/>
</dbReference>
<keyword evidence="3 5" id="KW-1133">Transmembrane helix</keyword>
<evidence type="ECO:0000256" key="4">
    <source>
        <dbReference type="ARBA" id="ARBA00023136"/>
    </source>
</evidence>
<organism evidence="7 8">
    <name type="scientific">Neoarthrinium moseri</name>
    <dbReference type="NCBI Taxonomy" id="1658444"/>
    <lineage>
        <taxon>Eukaryota</taxon>
        <taxon>Fungi</taxon>
        <taxon>Dikarya</taxon>
        <taxon>Ascomycota</taxon>
        <taxon>Pezizomycotina</taxon>
        <taxon>Sordariomycetes</taxon>
        <taxon>Xylariomycetidae</taxon>
        <taxon>Amphisphaeriales</taxon>
        <taxon>Apiosporaceae</taxon>
        <taxon>Neoarthrinium</taxon>
    </lineage>
</organism>
<feature type="transmembrane region" description="Helical" evidence="5">
    <location>
        <begin position="52"/>
        <end position="80"/>
    </location>
</feature>
<feature type="transmembrane region" description="Helical" evidence="5">
    <location>
        <begin position="92"/>
        <end position="112"/>
    </location>
</feature>
<dbReference type="Gene3D" id="1.20.1250.20">
    <property type="entry name" value="MFS general substrate transporter like domains"/>
    <property type="match status" value="1"/>
</dbReference>
<evidence type="ECO:0000256" key="5">
    <source>
        <dbReference type="SAM" id="Phobius"/>
    </source>
</evidence>
<reference evidence="7" key="1">
    <citation type="submission" date="2021-03" db="EMBL/GenBank/DDBJ databases">
        <title>Revisited historic fungal species revealed as producer of novel bioactive compounds through whole genome sequencing and comparative genomics.</title>
        <authorList>
            <person name="Vignolle G.A."/>
            <person name="Hochenegger N."/>
            <person name="Mach R.L."/>
            <person name="Mach-Aigner A.R."/>
            <person name="Javad Rahimi M."/>
            <person name="Salim K.A."/>
            <person name="Chan C.M."/>
            <person name="Lim L.B.L."/>
            <person name="Cai F."/>
            <person name="Druzhinina I.S."/>
            <person name="U'Ren J.M."/>
            <person name="Derntl C."/>
        </authorList>
    </citation>
    <scope>NUCLEOTIDE SEQUENCE</scope>
    <source>
        <strain evidence="7">TUCIM 5799</strain>
    </source>
</reference>
<dbReference type="AlphaFoldDB" id="A0A9Q0ARV7"/>
<feature type="transmembrane region" description="Helical" evidence="5">
    <location>
        <begin position="254"/>
        <end position="277"/>
    </location>
</feature>
<feature type="transmembrane region" description="Helical" evidence="5">
    <location>
        <begin position="178"/>
        <end position="202"/>
    </location>
</feature>
<gene>
    <name evidence="7" type="ORF">JX265_003515</name>
</gene>
<dbReference type="Gene3D" id="1.20.1720.10">
    <property type="entry name" value="Multidrug resistance protein D"/>
    <property type="match status" value="1"/>
</dbReference>
<feature type="transmembrane region" description="Helical" evidence="5">
    <location>
        <begin position="398"/>
        <end position="417"/>
    </location>
</feature>
<dbReference type="Pfam" id="PF07690">
    <property type="entry name" value="MFS_1"/>
    <property type="match status" value="1"/>
</dbReference>
<feature type="transmembrane region" description="Helical" evidence="5">
    <location>
        <begin position="208"/>
        <end position="228"/>
    </location>
</feature>
<comment type="subcellular location">
    <subcellularLocation>
        <location evidence="1">Membrane</location>
        <topology evidence="1">Multi-pass membrane protein</topology>
    </subcellularLocation>
</comment>
<feature type="domain" description="Major facilitator superfamily (MFS) profile" evidence="6">
    <location>
        <begin position="55"/>
        <end position="558"/>
    </location>
</feature>
<evidence type="ECO:0000256" key="3">
    <source>
        <dbReference type="ARBA" id="ARBA00022989"/>
    </source>
</evidence>
<feature type="transmembrane region" description="Helical" evidence="5">
    <location>
        <begin position="119"/>
        <end position="139"/>
    </location>
</feature>
<evidence type="ECO:0000259" key="6">
    <source>
        <dbReference type="PROSITE" id="PS50850"/>
    </source>
</evidence>
<feature type="transmembrane region" description="Helical" evidence="5">
    <location>
        <begin position="289"/>
        <end position="308"/>
    </location>
</feature>
<dbReference type="InterPro" id="IPR036259">
    <property type="entry name" value="MFS_trans_sf"/>
</dbReference>
<keyword evidence="4 5" id="KW-0472">Membrane</keyword>
<evidence type="ECO:0000256" key="1">
    <source>
        <dbReference type="ARBA" id="ARBA00004141"/>
    </source>
</evidence>
<proteinExistence type="predicted"/>
<keyword evidence="8" id="KW-1185">Reference proteome</keyword>
<keyword evidence="2 5" id="KW-0812">Transmembrane</keyword>
<evidence type="ECO:0000256" key="2">
    <source>
        <dbReference type="ARBA" id="ARBA00022692"/>
    </source>
</evidence>
<dbReference type="SUPFAM" id="SSF103473">
    <property type="entry name" value="MFS general substrate transporter"/>
    <property type="match status" value="1"/>
</dbReference>
<protein>
    <recommendedName>
        <fullName evidence="6">Major facilitator superfamily (MFS) profile domain-containing protein</fullName>
    </recommendedName>
</protein>
<dbReference type="PANTHER" id="PTHR23501">
    <property type="entry name" value="MAJOR FACILITATOR SUPERFAMILY"/>
    <property type="match status" value="1"/>
</dbReference>
<feature type="transmembrane region" description="Helical" evidence="5">
    <location>
        <begin position="429"/>
        <end position="451"/>
    </location>
</feature>
<dbReference type="EMBL" id="JAFIMR010000006">
    <property type="protein sequence ID" value="KAI1877507.1"/>
    <property type="molecule type" value="Genomic_DNA"/>
</dbReference>
<name>A0A9Q0ARV7_9PEZI</name>
<dbReference type="GO" id="GO:0022857">
    <property type="term" value="F:transmembrane transporter activity"/>
    <property type="evidence" value="ECO:0007669"/>
    <property type="project" value="InterPro"/>
</dbReference>
<dbReference type="PANTHER" id="PTHR23501:SF43">
    <property type="entry name" value="MULTIDRUG TRANSPORTER, PUTATIVE (AFU_ORTHOLOGUE AFUA_6G03040)-RELATED"/>
    <property type="match status" value="1"/>
</dbReference>
<comment type="caution">
    <text evidence="7">The sequence shown here is derived from an EMBL/GenBank/DDBJ whole genome shotgun (WGS) entry which is preliminary data.</text>
</comment>
<dbReference type="PROSITE" id="PS50850">
    <property type="entry name" value="MFS"/>
    <property type="match status" value="1"/>
</dbReference>
<feature type="transmembrane region" description="Helical" evidence="5">
    <location>
        <begin position="373"/>
        <end position="391"/>
    </location>
</feature>
<evidence type="ECO:0000313" key="8">
    <source>
        <dbReference type="Proteomes" id="UP000829685"/>
    </source>
</evidence>
<feature type="transmembrane region" description="Helical" evidence="5">
    <location>
        <begin position="333"/>
        <end position="353"/>
    </location>
</feature>
<dbReference type="InterPro" id="IPR011701">
    <property type="entry name" value="MFS"/>
</dbReference>
<evidence type="ECO:0000313" key="7">
    <source>
        <dbReference type="EMBL" id="KAI1877507.1"/>
    </source>
</evidence>
<feature type="transmembrane region" description="Helical" evidence="5">
    <location>
        <begin position="145"/>
        <end position="166"/>
    </location>
</feature>
<dbReference type="InterPro" id="IPR020846">
    <property type="entry name" value="MFS_dom"/>
</dbReference>
<sequence>MPHVNEDGAHRVVCLATGANSAQRLKSLDLENATPIPSHNQRNIVYVHGQRFWSITAVMSILMFLVFLEIPIVITGAVAITDSLGGPGSANWIVTSYLLGYIGVIVIFAKLSDILGRKFMLLVSAAFFIIFSAACGASQTLVQVIVFRAFQGIGGGGCYSICTIIMMEVVPPEKYTKYVSYINITSALSLLSGPIIGGAIAARTTWRWIFLINVPIATIAFIVALVSIPNRFPYHGSLSHDQPEKPKHFVSKEILSRVDILGAVLLLFSTVGLTAAFEEADSLFPWKSPYVITLLTASGILYLVLAIWERHVTLAEKVTEPILPWRFFLNRRMISILLDQFLLGGPTLIGMFILPQRFQIVYGLSGLDAGVRLIPFSFAIPVATIFAAGLAGKKKIPLMYIFMSGACLQVVGFALLGTLPLTPGIPARIYGYELIAGWGCGMNFSLLTIALPLVNENRDRATSMAAGAQFRLMGSTIVLSISTSVFNSYLRLHLNDALASADGTDLNSLVYAMHNPAEAASEQIRFTLAEGYNRQTLVLCVAAALQVPASLLLWNKKAHLVA</sequence>
<dbReference type="GO" id="GO:0005886">
    <property type="term" value="C:plasma membrane"/>
    <property type="evidence" value="ECO:0007669"/>
    <property type="project" value="TreeGrafter"/>
</dbReference>